<dbReference type="SMART" id="SM00331">
    <property type="entry name" value="PP2C_SIG"/>
    <property type="match status" value="1"/>
</dbReference>
<dbReference type="SUPFAM" id="SSF81606">
    <property type="entry name" value="PP2C-like"/>
    <property type="match status" value="1"/>
</dbReference>
<protein>
    <recommendedName>
        <fullName evidence="1">Protein phosphatase</fullName>
        <ecNumber evidence="1">3.1.3.16</ecNumber>
    </recommendedName>
</protein>
<dbReference type="Pfam" id="PF13672">
    <property type="entry name" value="PP2C_2"/>
    <property type="match status" value="1"/>
</dbReference>
<dbReference type="FunCoup" id="A0A3N4M027">
    <property type="interactions" value="660"/>
</dbReference>
<keyword evidence="1" id="KW-0464">Manganese</keyword>
<keyword evidence="1" id="KW-0479">Metal-binding</keyword>
<dbReference type="PANTHER" id="PTHR12320">
    <property type="entry name" value="PROTEIN PHOSPHATASE 2C"/>
    <property type="match status" value="1"/>
</dbReference>
<dbReference type="Gene3D" id="3.60.40.10">
    <property type="entry name" value="PPM-type phosphatase domain"/>
    <property type="match status" value="1"/>
</dbReference>
<comment type="cofactor">
    <cofactor evidence="1">
        <name>Mn(2+)</name>
        <dbReference type="ChEBI" id="CHEBI:29035"/>
    </cofactor>
</comment>
<gene>
    <name evidence="3" type="ORF">L211DRAFT_846728</name>
</gene>
<dbReference type="AlphaFoldDB" id="A0A3N4M027"/>
<comment type="similarity">
    <text evidence="1">Belongs to the PP2C family.</text>
</comment>
<dbReference type="SMART" id="SM00332">
    <property type="entry name" value="PP2Cc"/>
    <property type="match status" value="1"/>
</dbReference>
<evidence type="ECO:0000256" key="1">
    <source>
        <dbReference type="RuleBase" id="RU366020"/>
    </source>
</evidence>
<reference evidence="3 4" key="1">
    <citation type="journal article" date="2018" name="Nat. Ecol. Evol.">
        <title>Pezizomycetes genomes reveal the molecular basis of ectomycorrhizal truffle lifestyle.</title>
        <authorList>
            <person name="Murat C."/>
            <person name="Payen T."/>
            <person name="Noel B."/>
            <person name="Kuo A."/>
            <person name="Morin E."/>
            <person name="Chen J."/>
            <person name="Kohler A."/>
            <person name="Krizsan K."/>
            <person name="Balestrini R."/>
            <person name="Da Silva C."/>
            <person name="Montanini B."/>
            <person name="Hainaut M."/>
            <person name="Levati E."/>
            <person name="Barry K.W."/>
            <person name="Belfiori B."/>
            <person name="Cichocki N."/>
            <person name="Clum A."/>
            <person name="Dockter R.B."/>
            <person name="Fauchery L."/>
            <person name="Guy J."/>
            <person name="Iotti M."/>
            <person name="Le Tacon F."/>
            <person name="Lindquist E.A."/>
            <person name="Lipzen A."/>
            <person name="Malagnac F."/>
            <person name="Mello A."/>
            <person name="Molinier V."/>
            <person name="Miyauchi S."/>
            <person name="Poulain J."/>
            <person name="Riccioni C."/>
            <person name="Rubini A."/>
            <person name="Sitrit Y."/>
            <person name="Splivallo R."/>
            <person name="Traeger S."/>
            <person name="Wang M."/>
            <person name="Zifcakova L."/>
            <person name="Wipf D."/>
            <person name="Zambonelli A."/>
            <person name="Paolocci F."/>
            <person name="Nowrousian M."/>
            <person name="Ottonello S."/>
            <person name="Baldrian P."/>
            <person name="Spatafora J.W."/>
            <person name="Henrissat B."/>
            <person name="Nagy L.G."/>
            <person name="Aury J.M."/>
            <person name="Wincker P."/>
            <person name="Grigoriev I.V."/>
            <person name="Bonfante P."/>
            <person name="Martin F.M."/>
        </authorList>
    </citation>
    <scope>NUCLEOTIDE SEQUENCE [LARGE SCALE GENOMIC DNA]</scope>
    <source>
        <strain evidence="3 4">ATCC MYA-4762</strain>
    </source>
</reference>
<keyword evidence="1" id="KW-0378">Hydrolase</keyword>
<dbReference type="OrthoDB" id="25675at2759"/>
<dbReference type="GO" id="GO:0004722">
    <property type="term" value="F:protein serine/threonine phosphatase activity"/>
    <property type="evidence" value="ECO:0007669"/>
    <property type="project" value="UniProtKB-EC"/>
</dbReference>
<comment type="catalytic activity">
    <reaction evidence="1">
        <text>O-phospho-L-threonyl-[protein] + H2O = L-threonyl-[protein] + phosphate</text>
        <dbReference type="Rhea" id="RHEA:47004"/>
        <dbReference type="Rhea" id="RHEA-COMP:11060"/>
        <dbReference type="Rhea" id="RHEA-COMP:11605"/>
        <dbReference type="ChEBI" id="CHEBI:15377"/>
        <dbReference type="ChEBI" id="CHEBI:30013"/>
        <dbReference type="ChEBI" id="CHEBI:43474"/>
        <dbReference type="ChEBI" id="CHEBI:61977"/>
        <dbReference type="EC" id="3.1.3.16"/>
    </reaction>
</comment>
<dbReference type="InParanoid" id="A0A3N4M027"/>
<accession>A0A3N4M027</accession>
<dbReference type="InterPro" id="IPR036457">
    <property type="entry name" value="PPM-type-like_dom_sf"/>
</dbReference>
<comment type="catalytic activity">
    <reaction evidence="1">
        <text>O-phospho-L-seryl-[protein] + H2O = L-seryl-[protein] + phosphate</text>
        <dbReference type="Rhea" id="RHEA:20629"/>
        <dbReference type="Rhea" id="RHEA-COMP:9863"/>
        <dbReference type="Rhea" id="RHEA-COMP:11604"/>
        <dbReference type="ChEBI" id="CHEBI:15377"/>
        <dbReference type="ChEBI" id="CHEBI:29999"/>
        <dbReference type="ChEBI" id="CHEBI:43474"/>
        <dbReference type="ChEBI" id="CHEBI:83421"/>
        <dbReference type="EC" id="3.1.3.16"/>
    </reaction>
</comment>
<comment type="cofactor">
    <cofactor evidence="1">
        <name>Mg(2+)</name>
        <dbReference type="ChEBI" id="CHEBI:18420"/>
    </cofactor>
</comment>
<proteinExistence type="inferred from homology"/>
<evidence type="ECO:0000259" key="2">
    <source>
        <dbReference type="PROSITE" id="PS51746"/>
    </source>
</evidence>
<feature type="domain" description="PPM-type phosphatase" evidence="2">
    <location>
        <begin position="32"/>
        <end position="295"/>
    </location>
</feature>
<dbReference type="EC" id="3.1.3.16" evidence="1"/>
<keyword evidence="1" id="KW-0460">Magnesium</keyword>
<dbReference type="InterPro" id="IPR039123">
    <property type="entry name" value="PPTC7"/>
</dbReference>
<dbReference type="InterPro" id="IPR001932">
    <property type="entry name" value="PPM-type_phosphatase-like_dom"/>
</dbReference>
<organism evidence="3 4">
    <name type="scientific">Terfezia boudieri ATCC MYA-4762</name>
    <dbReference type="NCBI Taxonomy" id="1051890"/>
    <lineage>
        <taxon>Eukaryota</taxon>
        <taxon>Fungi</taxon>
        <taxon>Dikarya</taxon>
        <taxon>Ascomycota</taxon>
        <taxon>Pezizomycotina</taxon>
        <taxon>Pezizomycetes</taxon>
        <taxon>Pezizales</taxon>
        <taxon>Pezizaceae</taxon>
        <taxon>Terfezia</taxon>
    </lineage>
</organism>
<dbReference type="PROSITE" id="PS51746">
    <property type="entry name" value="PPM_2"/>
    <property type="match status" value="1"/>
</dbReference>
<dbReference type="PANTHER" id="PTHR12320:SF24">
    <property type="entry name" value="PROTEIN PHOSPHATASE"/>
    <property type="match status" value="1"/>
</dbReference>
<evidence type="ECO:0000313" key="3">
    <source>
        <dbReference type="EMBL" id="RPB27189.1"/>
    </source>
</evidence>
<dbReference type="STRING" id="1051890.A0A3N4M027"/>
<sequence>MCRDAFRNFHFNRSLSRNSDVDGAGGRIPMPLVPTQEDAIGFLRGITNGDDAVVSSPYYIGVADGVGAWNTRPQGHAALWSRLILHFWALETEQQVLRFNSCNYEPLSEDNSLLSPISALQASYETSTAITKPFPFLGTTTACLALLLPPTTLLLTNVGDSQAFVFRPSEGKFIARTEEQWHWFDCPRQLGTNSPDTPEGVGKVVDVQVEEGDLVLVATDGLVDNLWEAEIVRELTQLVETGEKEEQMAEKLVQKAKSVAEDPWGLSPYMERAVEQGLGIEGGKWDDISVVIARCQRRPEEN</sequence>
<dbReference type="EMBL" id="ML121532">
    <property type="protein sequence ID" value="RPB27189.1"/>
    <property type="molecule type" value="Genomic_DNA"/>
</dbReference>
<dbReference type="Proteomes" id="UP000267821">
    <property type="component" value="Unassembled WGS sequence"/>
</dbReference>
<evidence type="ECO:0000313" key="4">
    <source>
        <dbReference type="Proteomes" id="UP000267821"/>
    </source>
</evidence>
<dbReference type="GO" id="GO:0046872">
    <property type="term" value="F:metal ion binding"/>
    <property type="evidence" value="ECO:0007669"/>
    <property type="project" value="UniProtKB-UniRule"/>
</dbReference>
<name>A0A3N4M027_9PEZI</name>
<keyword evidence="4" id="KW-1185">Reference proteome</keyword>
<keyword evidence="1" id="KW-0904">Protein phosphatase</keyword>